<organism evidence="3 4">
    <name type="scientific">Pelagerythrobacter rhizovicinus</name>
    <dbReference type="NCBI Taxonomy" id="2268576"/>
    <lineage>
        <taxon>Bacteria</taxon>
        <taxon>Pseudomonadati</taxon>
        <taxon>Pseudomonadota</taxon>
        <taxon>Alphaproteobacteria</taxon>
        <taxon>Sphingomonadales</taxon>
        <taxon>Erythrobacteraceae</taxon>
        <taxon>Pelagerythrobacter</taxon>
    </lineage>
</organism>
<protein>
    <recommendedName>
        <fullName evidence="5">Lipocalin-like domain-containing protein</fullName>
    </recommendedName>
</protein>
<feature type="chain" id="PRO_5020314455" description="Lipocalin-like domain-containing protein" evidence="2">
    <location>
        <begin position="23"/>
        <end position="171"/>
    </location>
</feature>
<name>A0A4Q2KJ13_9SPHN</name>
<dbReference type="AlphaFoldDB" id="A0A4Q2KJ13"/>
<evidence type="ECO:0000313" key="3">
    <source>
        <dbReference type="EMBL" id="RXZ64339.1"/>
    </source>
</evidence>
<reference evidence="3 4" key="1">
    <citation type="submission" date="2019-01" db="EMBL/GenBank/DDBJ databases">
        <title>Altererythrobacter rhizovicinus sp. nov., isolated from the rhizosphere soil of Haloxylon ammodendron.</title>
        <authorList>
            <person name="Li H.-P."/>
            <person name="Gou J.-Y."/>
            <person name="Yao D."/>
            <person name="Han Q.-Q."/>
            <person name="Shao K.-Z."/>
            <person name="Zhao Q."/>
            <person name="Zhang J.-L."/>
        </authorList>
    </citation>
    <scope>NUCLEOTIDE SEQUENCE [LARGE SCALE GENOMIC DNA]</scope>
    <source>
        <strain evidence="3 4">AY-3R</strain>
    </source>
</reference>
<dbReference type="OrthoDB" id="6057763at2"/>
<feature type="compositionally biased region" description="Low complexity" evidence="1">
    <location>
        <begin position="27"/>
        <end position="36"/>
    </location>
</feature>
<evidence type="ECO:0000256" key="2">
    <source>
        <dbReference type="SAM" id="SignalP"/>
    </source>
</evidence>
<proteinExistence type="predicted"/>
<keyword evidence="2" id="KW-0732">Signal</keyword>
<sequence length="171" mass="17514">MRLMIALAAAPAFALAACGAPADDTVDGADAAADTPMPVEPDGGIGDGATPPADQTSTPDGDAASIPTALQGRWGLVAADCTSTRGDAKGLIEVTGNTITFYESRATLSDVAQRTDDSVRATFSFTGEGMTWTRDMALAAQDGGETLVRTEYGEDAMADPLRYSRCSEGDA</sequence>
<comment type="caution">
    <text evidence="3">The sequence shown here is derived from an EMBL/GenBank/DDBJ whole genome shotgun (WGS) entry which is preliminary data.</text>
</comment>
<dbReference type="EMBL" id="SDPV01000002">
    <property type="protein sequence ID" value="RXZ64339.1"/>
    <property type="molecule type" value="Genomic_DNA"/>
</dbReference>
<feature type="signal peptide" evidence="2">
    <location>
        <begin position="1"/>
        <end position="22"/>
    </location>
</feature>
<evidence type="ECO:0008006" key="5">
    <source>
        <dbReference type="Google" id="ProtNLM"/>
    </source>
</evidence>
<feature type="region of interest" description="Disordered" evidence="1">
    <location>
        <begin position="27"/>
        <end position="66"/>
    </location>
</feature>
<dbReference type="PROSITE" id="PS51257">
    <property type="entry name" value="PROKAR_LIPOPROTEIN"/>
    <property type="match status" value="1"/>
</dbReference>
<evidence type="ECO:0000256" key="1">
    <source>
        <dbReference type="SAM" id="MobiDB-lite"/>
    </source>
</evidence>
<dbReference type="RefSeq" id="WP_129524653.1">
    <property type="nucleotide sequence ID" value="NZ_SDPV01000002.1"/>
</dbReference>
<accession>A0A4Q2KJ13</accession>
<dbReference type="Proteomes" id="UP000293623">
    <property type="component" value="Unassembled WGS sequence"/>
</dbReference>
<gene>
    <name evidence="3" type="ORF">ETX26_10580</name>
</gene>
<keyword evidence="4" id="KW-1185">Reference proteome</keyword>
<evidence type="ECO:0000313" key="4">
    <source>
        <dbReference type="Proteomes" id="UP000293623"/>
    </source>
</evidence>